<evidence type="ECO:0000256" key="3">
    <source>
        <dbReference type="ARBA" id="ARBA00006001"/>
    </source>
</evidence>
<feature type="binding site" evidence="17">
    <location>
        <begin position="409"/>
        <end position="413"/>
    </location>
    <ligand>
        <name>AMP</name>
        <dbReference type="ChEBI" id="CHEBI:456215"/>
    </ligand>
</feature>
<feature type="binding site" evidence="17">
    <location>
        <position position="370"/>
    </location>
    <ligand>
        <name>(6S)-NADPHX</name>
        <dbReference type="ChEBI" id="CHEBI:64076"/>
    </ligand>
</feature>
<dbReference type="Gene3D" id="3.40.1190.20">
    <property type="match status" value="1"/>
</dbReference>
<evidence type="ECO:0000256" key="18">
    <source>
        <dbReference type="PIRNR" id="PIRNR017184"/>
    </source>
</evidence>
<dbReference type="GO" id="GO:0046872">
    <property type="term" value="F:metal ion binding"/>
    <property type="evidence" value="ECO:0007669"/>
    <property type="project" value="UniProtKB-UniRule"/>
</dbReference>
<keyword evidence="11 18" id="KW-0413">Isomerase</keyword>
<dbReference type="InterPro" id="IPR000631">
    <property type="entry name" value="CARKD"/>
</dbReference>
<feature type="binding site" evidence="17">
    <location>
        <position position="261"/>
    </location>
    <ligand>
        <name>(6S)-NADPHX</name>
        <dbReference type="ChEBI" id="CHEBI:64076"/>
    </ligand>
</feature>
<dbReference type="SUPFAM" id="SSF53613">
    <property type="entry name" value="Ribokinase-like"/>
    <property type="match status" value="1"/>
</dbReference>
<evidence type="ECO:0000313" key="22">
    <source>
        <dbReference type="Proteomes" id="UP000318709"/>
    </source>
</evidence>
<dbReference type="Proteomes" id="UP000318709">
    <property type="component" value="Chromosome"/>
</dbReference>
<dbReference type="PROSITE" id="PS01050">
    <property type="entry name" value="YJEF_C_2"/>
    <property type="match status" value="1"/>
</dbReference>
<reference evidence="21 22" key="1">
    <citation type="submission" date="2019-03" db="EMBL/GenBank/DDBJ databases">
        <title>The complete genome sequence of Swingsia_sp. F3b2 LMG30590(T).</title>
        <authorList>
            <person name="Chua K.-O."/>
            <person name="Chan K.-G."/>
            <person name="See-Too W.-S."/>
        </authorList>
    </citation>
    <scope>NUCLEOTIDE SEQUENCE [LARGE SCALE GENOMIC DNA]</scope>
    <source>
        <strain evidence="21 22">F3b2</strain>
    </source>
</reference>
<comment type="catalytic activity">
    <reaction evidence="15 17 18">
        <text>(6S)-NADHX + ADP = AMP + phosphate + NADH + H(+)</text>
        <dbReference type="Rhea" id="RHEA:32223"/>
        <dbReference type="ChEBI" id="CHEBI:15378"/>
        <dbReference type="ChEBI" id="CHEBI:43474"/>
        <dbReference type="ChEBI" id="CHEBI:57945"/>
        <dbReference type="ChEBI" id="CHEBI:64074"/>
        <dbReference type="ChEBI" id="CHEBI:456215"/>
        <dbReference type="ChEBI" id="CHEBI:456216"/>
        <dbReference type="EC" id="4.2.1.136"/>
    </reaction>
</comment>
<dbReference type="OrthoDB" id="9806925at2"/>
<evidence type="ECO:0000256" key="11">
    <source>
        <dbReference type="ARBA" id="ARBA00023235"/>
    </source>
</evidence>
<dbReference type="PIRSF" id="PIRSF017184">
    <property type="entry name" value="Nnr"/>
    <property type="match status" value="1"/>
</dbReference>
<dbReference type="Gene3D" id="3.40.50.10260">
    <property type="entry name" value="YjeF N-terminal domain"/>
    <property type="match status" value="1"/>
</dbReference>
<dbReference type="GO" id="GO:0052855">
    <property type="term" value="F:ADP-dependent NAD(P)H-hydrate dehydratase activity"/>
    <property type="evidence" value="ECO:0007669"/>
    <property type="project" value="UniProtKB-UniRule"/>
</dbReference>
<dbReference type="InterPro" id="IPR030677">
    <property type="entry name" value="Nnr"/>
</dbReference>
<dbReference type="Pfam" id="PF01256">
    <property type="entry name" value="Carb_kinase"/>
    <property type="match status" value="1"/>
</dbReference>
<comment type="similarity">
    <text evidence="4 18">In the C-terminal section; belongs to the NnrD/CARKD family.</text>
</comment>
<comment type="subunit">
    <text evidence="17">Homotetramer.</text>
</comment>
<feature type="binding site" evidence="17">
    <location>
        <position position="439"/>
    </location>
    <ligand>
        <name>(6S)-NADPHX</name>
        <dbReference type="ChEBI" id="CHEBI:64076"/>
    </ligand>
</feature>
<keyword evidence="6 17" id="KW-0547">Nucleotide-binding</keyword>
<evidence type="ECO:0000256" key="1">
    <source>
        <dbReference type="ARBA" id="ARBA00000013"/>
    </source>
</evidence>
<comment type="catalytic activity">
    <reaction evidence="2 18">
        <text>(6R)-NADPHX = (6S)-NADPHX</text>
        <dbReference type="Rhea" id="RHEA:32227"/>
        <dbReference type="ChEBI" id="CHEBI:64076"/>
        <dbReference type="ChEBI" id="CHEBI:64077"/>
        <dbReference type="EC" id="5.1.99.6"/>
    </reaction>
</comment>
<proteinExistence type="inferred from homology"/>
<name>A0A4Y6UCH1_9PROT</name>
<comment type="cofactor">
    <cofactor evidence="17">
        <name>Mg(2+)</name>
        <dbReference type="ChEBI" id="CHEBI:18420"/>
    </cofactor>
</comment>
<dbReference type="InterPro" id="IPR004443">
    <property type="entry name" value="YjeF_N_dom"/>
</dbReference>
<dbReference type="SUPFAM" id="SSF64153">
    <property type="entry name" value="YjeF N-terminal domain-like"/>
    <property type="match status" value="1"/>
</dbReference>
<comment type="catalytic activity">
    <reaction evidence="1 18">
        <text>(6R)-NADHX = (6S)-NADHX</text>
        <dbReference type="Rhea" id="RHEA:32215"/>
        <dbReference type="ChEBI" id="CHEBI:64074"/>
        <dbReference type="ChEBI" id="CHEBI:64075"/>
        <dbReference type="EC" id="5.1.99.6"/>
    </reaction>
</comment>
<dbReference type="InterPro" id="IPR017953">
    <property type="entry name" value="Carbohydrate_kinase_pred_CS"/>
</dbReference>
<keyword evidence="5 18" id="KW-0479">Metal-binding</keyword>
<dbReference type="GO" id="GO:0052856">
    <property type="term" value="F:NAD(P)HX epimerase activity"/>
    <property type="evidence" value="ECO:0007669"/>
    <property type="project" value="UniProtKB-EC"/>
</dbReference>
<evidence type="ECO:0000256" key="5">
    <source>
        <dbReference type="ARBA" id="ARBA00022723"/>
    </source>
</evidence>
<dbReference type="GO" id="GO:0005524">
    <property type="term" value="F:ATP binding"/>
    <property type="evidence" value="ECO:0007669"/>
    <property type="project" value="UniProtKB-UniRule"/>
</dbReference>
<comment type="function">
    <text evidence="17">Catalyzes the dehydration of the S-form of NAD(P)HX at the expense of ADP, which is converted to AMP. Together with NAD(P)HX epimerase, which catalyzes the epimerization of the S- and R-forms, the enzyme allows the repair of both epimers of NAD(P)HX, a damaged form of NAD(P)H that is a result of enzymatic or heat-dependent hydration.</text>
</comment>
<keyword evidence="10 17" id="KW-0520">NAD</keyword>
<gene>
    <name evidence="17" type="primary">nnrD</name>
    <name evidence="21" type="ORF">E3E12_00735</name>
</gene>
<keyword evidence="22" id="KW-1185">Reference proteome</keyword>
<dbReference type="PROSITE" id="PS51385">
    <property type="entry name" value="YJEF_N"/>
    <property type="match status" value="1"/>
</dbReference>
<dbReference type="HAMAP" id="MF_01965">
    <property type="entry name" value="NADHX_dehydratase"/>
    <property type="match status" value="1"/>
</dbReference>
<comment type="cofactor">
    <cofactor evidence="18">
        <name>K(+)</name>
        <dbReference type="ChEBI" id="CHEBI:29103"/>
    </cofactor>
    <text evidence="18">Binds 1 potassium ion per subunit.</text>
</comment>
<dbReference type="GO" id="GO:0046496">
    <property type="term" value="P:nicotinamide nucleotide metabolic process"/>
    <property type="evidence" value="ECO:0007669"/>
    <property type="project" value="UniProtKB-UniRule"/>
</dbReference>
<dbReference type="PROSITE" id="PS51383">
    <property type="entry name" value="YJEF_C_3"/>
    <property type="match status" value="1"/>
</dbReference>
<evidence type="ECO:0000256" key="13">
    <source>
        <dbReference type="ARBA" id="ARBA00023268"/>
    </source>
</evidence>
<feature type="domain" description="YjeF C-terminal" evidence="19">
    <location>
        <begin position="227"/>
        <end position="497"/>
    </location>
</feature>
<dbReference type="InterPro" id="IPR029056">
    <property type="entry name" value="Ribokinase-like"/>
</dbReference>
<dbReference type="PANTHER" id="PTHR12592">
    <property type="entry name" value="ATP-DEPENDENT (S)-NAD(P)H-HYDRATE DEHYDRATASE FAMILY MEMBER"/>
    <property type="match status" value="1"/>
</dbReference>
<evidence type="ECO:0000256" key="9">
    <source>
        <dbReference type="ARBA" id="ARBA00022958"/>
    </source>
</evidence>
<evidence type="ECO:0000256" key="6">
    <source>
        <dbReference type="ARBA" id="ARBA00022741"/>
    </source>
</evidence>
<evidence type="ECO:0000259" key="19">
    <source>
        <dbReference type="PROSITE" id="PS51383"/>
    </source>
</evidence>
<evidence type="ECO:0000313" key="21">
    <source>
        <dbReference type="EMBL" id="QDH14258.1"/>
    </source>
</evidence>
<comment type="similarity">
    <text evidence="3 18">In the N-terminal section; belongs to the NnrE/AIBP family.</text>
</comment>
<dbReference type="CDD" id="cd01171">
    <property type="entry name" value="YXKO-related"/>
    <property type="match status" value="1"/>
</dbReference>
<protein>
    <recommendedName>
        <fullName evidence="17">ADP-dependent (S)-NAD(P)H-hydrate dehydratase</fullName>
        <ecNumber evidence="17">4.2.1.136</ecNumber>
    </recommendedName>
    <alternativeName>
        <fullName evidence="17">ADP-dependent NAD(P)HX dehydratase</fullName>
    </alternativeName>
</protein>
<evidence type="ECO:0000256" key="16">
    <source>
        <dbReference type="ARBA" id="ARBA00049209"/>
    </source>
</evidence>
<sequence>MMDKAAGALLPALMEQAGAGAARLLLERGPELGLGEQARVVVLAGPGNNGGDGYVMARHLATARRDVTVVSAGEPRTELAKAARQAWSGAVIPLASFQPDSLLHAEGIVVDALFGAGFKGDLPSAPAAFLQGFKHRMALDMPSGVDGLSGDCAPGVAPCQLTAAFGRLRPGQLLLPGKAVCGVVKAVPMTMPPESIQAMEDAFPAAILRTPTEPVPAEAEGLLRFFHNAPGLWRLPLQTPLDNKYTRGVVSVIGGGVMSGAGRLSLMGARRSGCGLARVAVQAQSAMIYILGAAGAIIDELTPSVTLQTLLEDKRRHTWVCGPGLTSSEVMASFPVLLAAKRQVVADAGTLDWAAGAPEKLRGAAVITPHAGEFARVFNTPRMLGLLKRNRPLAALEAARLTGAVCVLKGSDSVVAAPDGRVAINTHASDGLATAGSGDVLSGVVGTCLAVGMAPWEAACAAVWLHGQAGQAASAREGGWPLAEDVAAELGRARGLATTLQQAG</sequence>
<feature type="binding site" evidence="17">
    <location>
        <position position="324"/>
    </location>
    <ligand>
        <name>(6S)-NADPHX</name>
        <dbReference type="ChEBI" id="CHEBI:64076"/>
    </ligand>
</feature>
<evidence type="ECO:0000256" key="4">
    <source>
        <dbReference type="ARBA" id="ARBA00009524"/>
    </source>
</evidence>
<dbReference type="EMBL" id="CP038231">
    <property type="protein sequence ID" value="QDH14258.1"/>
    <property type="molecule type" value="Genomic_DNA"/>
</dbReference>
<keyword evidence="9 18" id="KW-0630">Potassium</keyword>
<dbReference type="GO" id="GO:0110051">
    <property type="term" value="P:metabolite repair"/>
    <property type="evidence" value="ECO:0007669"/>
    <property type="project" value="TreeGrafter"/>
</dbReference>
<evidence type="ECO:0000256" key="2">
    <source>
        <dbReference type="ARBA" id="ARBA00000909"/>
    </source>
</evidence>
<dbReference type="Pfam" id="PF03853">
    <property type="entry name" value="YjeF_N"/>
    <property type="match status" value="1"/>
</dbReference>
<dbReference type="PANTHER" id="PTHR12592:SF0">
    <property type="entry name" value="ATP-DEPENDENT (S)-NAD(P)H-HYDRATE DEHYDRATASE"/>
    <property type="match status" value="1"/>
</dbReference>
<comment type="similarity">
    <text evidence="17">Belongs to the NnrD/CARKD family.</text>
</comment>
<comment type="function">
    <text evidence="14 18">Bifunctional enzyme that catalyzes the epimerization of the S- and R-forms of NAD(P)HX and the dehydration of the S-form of NAD(P)HX at the expense of ADP, which is converted to AMP. This allows the repair of both epimers of NAD(P)HX, a damaged form of NAD(P)H that is a result of enzymatic or heat-dependent hydration.</text>
</comment>
<accession>A0A4Y6UCH1</accession>
<feature type="domain" description="YjeF N-terminal" evidence="20">
    <location>
        <begin position="1"/>
        <end position="197"/>
    </location>
</feature>
<dbReference type="NCBIfam" id="TIGR00196">
    <property type="entry name" value="yjeF_cterm"/>
    <property type="match status" value="1"/>
</dbReference>
<evidence type="ECO:0000256" key="15">
    <source>
        <dbReference type="ARBA" id="ARBA00048238"/>
    </source>
</evidence>
<evidence type="ECO:0000256" key="7">
    <source>
        <dbReference type="ARBA" id="ARBA00022840"/>
    </source>
</evidence>
<dbReference type="KEGG" id="swf:E3E12_00735"/>
<comment type="catalytic activity">
    <reaction evidence="16 17 18">
        <text>(6S)-NADPHX + ADP = AMP + phosphate + NADPH + H(+)</text>
        <dbReference type="Rhea" id="RHEA:32235"/>
        <dbReference type="ChEBI" id="CHEBI:15378"/>
        <dbReference type="ChEBI" id="CHEBI:43474"/>
        <dbReference type="ChEBI" id="CHEBI:57783"/>
        <dbReference type="ChEBI" id="CHEBI:64076"/>
        <dbReference type="ChEBI" id="CHEBI:456215"/>
        <dbReference type="ChEBI" id="CHEBI:456216"/>
        <dbReference type="EC" id="4.2.1.136"/>
    </reaction>
</comment>
<evidence type="ECO:0000256" key="8">
    <source>
        <dbReference type="ARBA" id="ARBA00022857"/>
    </source>
</evidence>
<dbReference type="EC" id="4.2.1.136" evidence="17"/>
<evidence type="ECO:0000256" key="10">
    <source>
        <dbReference type="ARBA" id="ARBA00023027"/>
    </source>
</evidence>
<keyword evidence="13" id="KW-0511">Multifunctional enzyme</keyword>
<keyword evidence="7 17" id="KW-0067">ATP-binding</keyword>
<feature type="binding site" evidence="17">
    <location>
        <position position="438"/>
    </location>
    <ligand>
        <name>AMP</name>
        <dbReference type="ChEBI" id="CHEBI:456215"/>
    </ligand>
</feature>
<keyword evidence="8 17" id="KW-0521">NADP</keyword>
<dbReference type="InterPro" id="IPR036652">
    <property type="entry name" value="YjeF_N_dom_sf"/>
</dbReference>
<evidence type="ECO:0000256" key="12">
    <source>
        <dbReference type="ARBA" id="ARBA00023239"/>
    </source>
</evidence>
<organism evidence="21 22">
    <name type="scientific">Formicincola oecophyllae</name>
    <dbReference type="NCBI Taxonomy" id="2558361"/>
    <lineage>
        <taxon>Bacteria</taxon>
        <taxon>Pseudomonadati</taxon>
        <taxon>Pseudomonadota</taxon>
        <taxon>Alphaproteobacteria</taxon>
        <taxon>Acetobacterales</taxon>
        <taxon>Acetobacteraceae</taxon>
        <taxon>Formicincola</taxon>
    </lineage>
</organism>
<keyword evidence="12 17" id="KW-0456">Lyase</keyword>
<evidence type="ECO:0000259" key="20">
    <source>
        <dbReference type="PROSITE" id="PS51385"/>
    </source>
</evidence>
<evidence type="ECO:0000256" key="17">
    <source>
        <dbReference type="HAMAP-Rule" id="MF_01965"/>
    </source>
</evidence>
<dbReference type="AlphaFoldDB" id="A0A4Y6UCH1"/>
<evidence type="ECO:0000256" key="14">
    <source>
        <dbReference type="ARBA" id="ARBA00025153"/>
    </source>
</evidence>